<gene>
    <name evidence="2" type="ORF">CV102_00870</name>
</gene>
<dbReference type="EMBL" id="PHNJ01000001">
    <property type="protein sequence ID" value="TYL40166.1"/>
    <property type="molecule type" value="Genomic_DNA"/>
</dbReference>
<sequence length="90" mass="9930">MSLPPDRDSGSASDSEDPTDDRIVEAIRSAPQPVVNTQYLAEELDVPAEELIVPLESLVETGRLERLEVRGQGSLWLLSLEEELESSDTH</sequence>
<accession>A0A8J8Q462</accession>
<evidence type="ECO:0000256" key="1">
    <source>
        <dbReference type="SAM" id="MobiDB-lite"/>
    </source>
</evidence>
<dbReference type="Proteomes" id="UP000766904">
    <property type="component" value="Unassembled WGS sequence"/>
</dbReference>
<name>A0A8J8Q462_9EURY</name>
<dbReference type="AlphaFoldDB" id="A0A8J8Q462"/>
<reference evidence="2" key="1">
    <citation type="submission" date="2017-11" db="EMBL/GenBank/DDBJ databases">
        <authorList>
            <person name="Kajale S.C."/>
            <person name="Sharma A."/>
        </authorList>
    </citation>
    <scope>NUCLEOTIDE SEQUENCE</scope>
    <source>
        <strain evidence="2">LS1_42</strain>
    </source>
</reference>
<evidence type="ECO:0000313" key="2">
    <source>
        <dbReference type="EMBL" id="TYL40166.1"/>
    </source>
</evidence>
<evidence type="ECO:0000313" key="3">
    <source>
        <dbReference type="Proteomes" id="UP000766904"/>
    </source>
</evidence>
<comment type="caution">
    <text evidence="2">The sequence shown here is derived from an EMBL/GenBank/DDBJ whole genome shotgun (WGS) entry which is preliminary data.</text>
</comment>
<dbReference type="RefSeq" id="WP_148855872.1">
    <property type="nucleotide sequence ID" value="NZ_PHNJ01000001.1"/>
</dbReference>
<organism evidence="2 3">
    <name type="scientific">Natronococcus pandeyae</name>
    <dbReference type="NCBI Taxonomy" id="2055836"/>
    <lineage>
        <taxon>Archaea</taxon>
        <taxon>Methanobacteriati</taxon>
        <taxon>Methanobacteriota</taxon>
        <taxon>Stenosarchaea group</taxon>
        <taxon>Halobacteria</taxon>
        <taxon>Halobacteriales</taxon>
        <taxon>Natrialbaceae</taxon>
        <taxon>Natronococcus</taxon>
    </lineage>
</organism>
<keyword evidence="3" id="KW-1185">Reference proteome</keyword>
<proteinExistence type="predicted"/>
<dbReference type="OrthoDB" id="189973at2157"/>
<protein>
    <submittedName>
        <fullName evidence="2">Uncharacterized protein</fullName>
    </submittedName>
</protein>
<feature type="region of interest" description="Disordered" evidence="1">
    <location>
        <begin position="1"/>
        <end position="23"/>
    </location>
</feature>